<feature type="compositionally biased region" description="Basic and acidic residues" evidence="1">
    <location>
        <begin position="74"/>
        <end position="91"/>
    </location>
</feature>
<accession>A0A1U8ADY1</accession>
<dbReference type="KEGG" id="nnu:104601929"/>
<dbReference type="Proteomes" id="UP000189703">
    <property type="component" value="Unplaced"/>
</dbReference>
<dbReference type="RefSeq" id="XP_010263731.1">
    <property type="nucleotide sequence ID" value="XM_010265429.1"/>
</dbReference>
<dbReference type="OrthoDB" id="1752268at2759"/>
<proteinExistence type="predicted"/>
<reference evidence="3" key="1">
    <citation type="submission" date="2025-08" db="UniProtKB">
        <authorList>
            <consortium name="RefSeq"/>
        </authorList>
    </citation>
    <scope>IDENTIFICATION</scope>
</reference>
<evidence type="ECO:0000313" key="2">
    <source>
        <dbReference type="Proteomes" id="UP000189703"/>
    </source>
</evidence>
<dbReference type="InParanoid" id="A0A1U8ADY1"/>
<dbReference type="AlphaFoldDB" id="A0A1U8ADY1"/>
<evidence type="ECO:0000313" key="3">
    <source>
        <dbReference type="RefSeq" id="XP_010263731.1"/>
    </source>
</evidence>
<feature type="region of interest" description="Disordered" evidence="1">
    <location>
        <begin position="1"/>
        <end position="37"/>
    </location>
</feature>
<dbReference type="PANTHER" id="PTHR33240">
    <property type="entry name" value="OS08G0508500 PROTEIN"/>
    <property type="match status" value="1"/>
</dbReference>
<keyword evidence="2" id="KW-1185">Reference proteome</keyword>
<evidence type="ECO:0000256" key="1">
    <source>
        <dbReference type="SAM" id="MobiDB-lite"/>
    </source>
</evidence>
<feature type="region of interest" description="Disordered" evidence="1">
    <location>
        <begin position="60"/>
        <end position="91"/>
    </location>
</feature>
<gene>
    <name evidence="3" type="primary">LOC104601929</name>
</gene>
<feature type="region of interest" description="Disordered" evidence="1">
    <location>
        <begin position="155"/>
        <end position="180"/>
    </location>
</feature>
<dbReference type="GeneID" id="104601929"/>
<dbReference type="PANTHER" id="PTHR33240:SF8">
    <property type="entry name" value="OS03G0439900 PROTEIN"/>
    <property type="match status" value="1"/>
</dbReference>
<sequence>MPKNQSERLVGRSPSRENRHRDSSHQEVPQPSAVVDPMQFRAMQGKVDKIFEFMQTLGSAAPPNRAIPPYAPTHTKDDPWTEDPKARWSDLRGERSERMRWREKMKTQSNKRNQDKYCEFHKDHDHDMENCFDLYNHIEDLIRRGYLSGFIDRKEKPAQEEQREDEAGQPPSRGPPAGVIHIISGGVAARGESSSGRKRYSRLCEIDDRGHGRRRDTSITFIDNDLRGVQTPHDDAFVVTVKVANFELRWILFDIGSSADVLFEEAFEKLGIDR</sequence>
<feature type="compositionally biased region" description="Basic and acidic residues" evidence="1">
    <location>
        <begin position="1"/>
        <end position="25"/>
    </location>
</feature>
<protein>
    <submittedName>
        <fullName evidence="3">Uncharacterized protein LOC104601929</fullName>
    </submittedName>
</protein>
<dbReference type="eggNOG" id="KOG0017">
    <property type="taxonomic scope" value="Eukaryota"/>
</dbReference>
<organism evidence="2 3">
    <name type="scientific">Nelumbo nucifera</name>
    <name type="common">Sacred lotus</name>
    <dbReference type="NCBI Taxonomy" id="4432"/>
    <lineage>
        <taxon>Eukaryota</taxon>
        <taxon>Viridiplantae</taxon>
        <taxon>Streptophyta</taxon>
        <taxon>Embryophyta</taxon>
        <taxon>Tracheophyta</taxon>
        <taxon>Spermatophyta</taxon>
        <taxon>Magnoliopsida</taxon>
        <taxon>Proteales</taxon>
        <taxon>Nelumbonaceae</taxon>
        <taxon>Nelumbo</taxon>
    </lineage>
</organism>
<name>A0A1U8ADY1_NELNU</name>